<evidence type="ECO:0000256" key="6">
    <source>
        <dbReference type="SAM" id="MobiDB-lite"/>
    </source>
</evidence>
<comment type="similarity">
    <text evidence="5">Belongs to the SAT4 family.</text>
</comment>
<accession>A0A5N5WSF5</accession>
<evidence type="ECO:0000313" key="10">
    <source>
        <dbReference type="Proteomes" id="UP000326565"/>
    </source>
</evidence>
<evidence type="ECO:0000256" key="4">
    <source>
        <dbReference type="ARBA" id="ARBA00023136"/>
    </source>
</evidence>
<evidence type="ECO:0000256" key="7">
    <source>
        <dbReference type="SAM" id="Phobius"/>
    </source>
</evidence>
<organism evidence="9 10">
    <name type="scientific">Aspergillus leporis</name>
    <dbReference type="NCBI Taxonomy" id="41062"/>
    <lineage>
        <taxon>Eukaryota</taxon>
        <taxon>Fungi</taxon>
        <taxon>Dikarya</taxon>
        <taxon>Ascomycota</taxon>
        <taxon>Pezizomycotina</taxon>
        <taxon>Eurotiomycetes</taxon>
        <taxon>Eurotiomycetidae</taxon>
        <taxon>Eurotiales</taxon>
        <taxon>Aspergillaceae</taxon>
        <taxon>Aspergillus</taxon>
        <taxon>Aspergillus subgen. Circumdati</taxon>
    </lineage>
</organism>
<dbReference type="Pfam" id="PF20684">
    <property type="entry name" value="Fung_rhodopsin"/>
    <property type="match status" value="1"/>
</dbReference>
<dbReference type="AlphaFoldDB" id="A0A5N5WSF5"/>
<proteinExistence type="inferred from homology"/>
<feature type="transmembrane region" description="Helical" evidence="7">
    <location>
        <begin position="69"/>
        <end position="87"/>
    </location>
</feature>
<name>A0A5N5WSF5_9EURO</name>
<dbReference type="GO" id="GO:0016020">
    <property type="term" value="C:membrane"/>
    <property type="evidence" value="ECO:0007669"/>
    <property type="project" value="UniProtKB-SubCell"/>
</dbReference>
<evidence type="ECO:0000256" key="5">
    <source>
        <dbReference type="ARBA" id="ARBA00038359"/>
    </source>
</evidence>
<dbReference type="OrthoDB" id="2496787at2759"/>
<dbReference type="PANTHER" id="PTHR33048:SF47">
    <property type="entry name" value="INTEGRAL MEMBRANE PROTEIN-RELATED"/>
    <property type="match status" value="1"/>
</dbReference>
<comment type="subcellular location">
    <subcellularLocation>
        <location evidence="1">Membrane</location>
        <topology evidence="1">Multi-pass membrane protein</topology>
    </subcellularLocation>
</comment>
<feature type="transmembrane region" description="Helical" evidence="7">
    <location>
        <begin position="138"/>
        <end position="158"/>
    </location>
</feature>
<feature type="region of interest" description="Disordered" evidence="6">
    <location>
        <begin position="175"/>
        <end position="205"/>
    </location>
</feature>
<evidence type="ECO:0000256" key="3">
    <source>
        <dbReference type="ARBA" id="ARBA00022989"/>
    </source>
</evidence>
<dbReference type="InterPro" id="IPR049326">
    <property type="entry name" value="Rhodopsin_dom_fungi"/>
</dbReference>
<keyword evidence="10" id="KW-1185">Reference proteome</keyword>
<dbReference type="PANTHER" id="PTHR33048">
    <property type="entry name" value="PTH11-LIKE INTEGRAL MEMBRANE PROTEIN (AFU_ORTHOLOGUE AFUA_5G11245)"/>
    <property type="match status" value="1"/>
</dbReference>
<keyword evidence="3 7" id="KW-1133">Transmembrane helix</keyword>
<dbReference type="EMBL" id="ML732313">
    <property type="protein sequence ID" value="KAB8070134.1"/>
    <property type="molecule type" value="Genomic_DNA"/>
</dbReference>
<sequence length="289" mass="31843">MSILLLYLRIFPIHLFRIFDFLCIVLLILTFLVTTPMAIWQCKPFRAAWDYDTDNARCLKISSVAYSNAILNIATEVLILVLPLPALRTLHISRRKKIALTTVFSLGVIVIGVAAARIPALADLGTYYDPPYAQSPAFLLSCAEVAMAHVCAAAPVIYTAFVQLKRTYCTDSQEKSHASSHEGQAGTEQPFGPGQSNKKSQGTTCSSMNMSDVAIMGREWMQSQRRSQGSVPSCQHIEYPQGVYSSSLRSVAIAHPAYVHTGIYRDSQLSTGESSLVRPPEVVDRIEQV</sequence>
<keyword evidence="4 7" id="KW-0472">Membrane</keyword>
<feature type="transmembrane region" description="Helical" evidence="7">
    <location>
        <begin position="21"/>
        <end position="40"/>
    </location>
</feature>
<dbReference type="InterPro" id="IPR052337">
    <property type="entry name" value="SAT4-like"/>
</dbReference>
<evidence type="ECO:0000256" key="1">
    <source>
        <dbReference type="ARBA" id="ARBA00004141"/>
    </source>
</evidence>
<evidence type="ECO:0000259" key="8">
    <source>
        <dbReference type="Pfam" id="PF20684"/>
    </source>
</evidence>
<reference evidence="9 10" key="1">
    <citation type="submission" date="2019-04" db="EMBL/GenBank/DDBJ databases">
        <title>Friends and foes A comparative genomics study of 23 Aspergillus species from section Flavi.</title>
        <authorList>
            <consortium name="DOE Joint Genome Institute"/>
            <person name="Kjaerbolling I."/>
            <person name="Vesth T."/>
            <person name="Frisvad J.C."/>
            <person name="Nybo J.L."/>
            <person name="Theobald S."/>
            <person name="Kildgaard S."/>
            <person name="Isbrandt T."/>
            <person name="Kuo A."/>
            <person name="Sato A."/>
            <person name="Lyhne E.K."/>
            <person name="Kogle M.E."/>
            <person name="Wiebenga A."/>
            <person name="Kun R.S."/>
            <person name="Lubbers R.J."/>
            <person name="Makela M.R."/>
            <person name="Barry K."/>
            <person name="Chovatia M."/>
            <person name="Clum A."/>
            <person name="Daum C."/>
            <person name="Haridas S."/>
            <person name="He G."/>
            <person name="LaButti K."/>
            <person name="Lipzen A."/>
            <person name="Mondo S."/>
            <person name="Riley R."/>
            <person name="Salamov A."/>
            <person name="Simmons B.A."/>
            <person name="Magnuson J.K."/>
            <person name="Henrissat B."/>
            <person name="Mortensen U.H."/>
            <person name="Larsen T.O."/>
            <person name="Devries R.P."/>
            <person name="Grigoriev I.V."/>
            <person name="Machida M."/>
            <person name="Baker S.E."/>
            <person name="Andersen M.R."/>
        </authorList>
    </citation>
    <scope>NUCLEOTIDE SEQUENCE [LARGE SCALE GENOMIC DNA]</scope>
    <source>
        <strain evidence="9 10">CBS 151.66</strain>
    </source>
</reference>
<evidence type="ECO:0000313" key="9">
    <source>
        <dbReference type="EMBL" id="KAB8070134.1"/>
    </source>
</evidence>
<feature type="compositionally biased region" description="Polar residues" evidence="6">
    <location>
        <begin position="194"/>
        <end position="205"/>
    </location>
</feature>
<dbReference type="Proteomes" id="UP000326565">
    <property type="component" value="Unassembled WGS sequence"/>
</dbReference>
<keyword evidence="2 7" id="KW-0812">Transmembrane</keyword>
<gene>
    <name evidence="9" type="ORF">BDV29DRAFT_160757</name>
</gene>
<feature type="transmembrane region" description="Helical" evidence="7">
    <location>
        <begin position="99"/>
        <end position="118"/>
    </location>
</feature>
<feature type="domain" description="Rhodopsin" evidence="8">
    <location>
        <begin position="1"/>
        <end position="161"/>
    </location>
</feature>
<protein>
    <recommendedName>
        <fullName evidence="8">Rhodopsin domain-containing protein</fullName>
    </recommendedName>
</protein>
<evidence type="ECO:0000256" key="2">
    <source>
        <dbReference type="ARBA" id="ARBA00022692"/>
    </source>
</evidence>